<proteinExistence type="predicted"/>
<comment type="caution">
    <text evidence="1">The sequence shown here is derived from an EMBL/GenBank/DDBJ whole genome shotgun (WGS) entry which is preliminary data.</text>
</comment>
<dbReference type="RefSeq" id="WP_035136356.1">
    <property type="nucleotide sequence ID" value="NZ_CAIJDO010000269.1"/>
</dbReference>
<keyword evidence="2" id="KW-1185">Reference proteome</keyword>
<reference evidence="1 2" key="1">
    <citation type="submission" date="2020-06" db="EMBL/GenBank/DDBJ databases">
        <authorList>
            <person name="Criscuolo A."/>
        </authorList>
    </citation>
    <scope>NUCLEOTIDE SEQUENCE [LARGE SCALE GENOMIC DNA]</scope>
    <source>
        <strain evidence="2">CIP 110025</strain>
    </source>
</reference>
<gene>
    <name evidence="1" type="ORF">FLACHUCJ7_04264</name>
</gene>
<protein>
    <submittedName>
        <fullName evidence="1">Uncharacterized protein</fullName>
    </submittedName>
</protein>
<organism evidence="1 2">
    <name type="scientific">Flavobacterium chungangense</name>
    <dbReference type="NCBI Taxonomy" id="554283"/>
    <lineage>
        <taxon>Bacteria</taxon>
        <taxon>Pseudomonadati</taxon>
        <taxon>Bacteroidota</taxon>
        <taxon>Flavobacteriia</taxon>
        <taxon>Flavobacteriales</taxon>
        <taxon>Flavobacteriaceae</taxon>
        <taxon>Flavobacterium</taxon>
    </lineage>
</organism>
<evidence type="ECO:0000313" key="2">
    <source>
        <dbReference type="Proteomes" id="UP000556700"/>
    </source>
</evidence>
<dbReference type="Proteomes" id="UP000556700">
    <property type="component" value="Unassembled WGS sequence"/>
</dbReference>
<sequence>MSDNLSYGQIFQEETWGSTFYEVTSVSDTENIFVCHAKISDLEKIALELTTLVNDNSWVIKLDDRARRAYETTAQKTADALVKVFKTTLSSDNKVASEFGELMVSMGSSKALEVVFGHRSLPIAELWKPKLAQNEGFDFHTVCTEDIINFGEAKFSSTSSPYSGISGDSSGAGGQADGFIGGNKHLMNGPHLGSLAEEDPATNLDNDLFGVVLAFSINAANPLMVLKNALEHSKTYENLKKAKNIYIVGVSHES</sequence>
<accession>A0A6V6ZCK6</accession>
<dbReference type="EMBL" id="CAIJDO010000269">
    <property type="protein sequence ID" value="CAD0009490.1"/>
    <property type="molecule type" value="Genomic_DNA"/>
</dbReference>
<evidence type="ECO:0000313" key="1">
    <source>
        <dbReference type="EMBL" id="CAD0009490.1"/>
    </source>
</evidence>
<name>A0A6V6ZCK6_9FLAO</name>
<dbReference type="AlphaFoldDB" id="A0A6V6ZCK6"/>